<dbReference type="Proteomes" id="UP000484076">
    <property type="component" value="Unassembled WGS sequence"/>
</dbReference>
<keyword evidence="2" id="KW-1185">Reference proteome</keyword>
<gene>
    <name evidence="1" type="ORF">GEU84_005470</name>
</gene>
<dbReference type="AlphaFoldDB" id="A0A8X8GZ09"/>
<organism evidence="1 2">
    <name type="scientific">Fertoeibacter niger</name>
    <dbReference type="NCBI Taxonomy" id="2656921"/>
    <lineage>
        <taxon>Bacteria</taxon>
        <taxon>Pseudomonadati</taxon>
        <taxon>Pseudomonadota</taxon>
        <taxon>Alphaproteobacteria</taxon>
        <taxon>Rhodobacterales</taxon>
        <taxon>Paracoccaceae</taxon>
        <taxon>Fertoeibacter</taxon>
    </lineage>
</organism>
<dbReference type="EMBL" id="WHUT02000002">
    <property type="protein sequence ID" value="NUB43825.1"/>
    <property type="molecule type" value="Genomic_DNA"/>
</dbReference>
<name>A0A8X8GZ09_9RHOB</name>
<comment type="caution">
    <text evidence="1">The sequence shown here is derived from an EMBL/GenBank/DDBJ whole genome shotgun (WGS) entry which is preliminary data.</text>
</comment>
<sequence length="77" mass="8216">MGITEDLADQLARDTIAAVDRTGDDSLISQVSKILASSSIAAQEAFMVAVRAMQAERRARKFLEERLAAAADRGPPA</sequence>
<evidence type="ECO:0000313" key="2">
    <source>
        <dbReference type="Proteomes" id="UP000484076"/>
    </source>
</evidence>
<protein>
    <submittedName>
        <fullName evidence="1">Uncharacterized protein</fullName>
    </submittedName>
</protein>
<evidence type="ECO:0000313" key="1">
    <source>
        <dbReference type="EMBL" id="NUB43825.1"/>
    </source>
</evidence>
<reference evidence="1" key="1">
    <citation type="submission" date="2020-05" db="EMBL/GenBank/DDBJ databases">
        <title>Fertoebacter nigrum gen. nov., sp. nov., a new member of the family Rhodobacteraceae.</title>
        <authorList>
            <person name="Szuroczki S."/>
            <person name="Abbaszade G."/>
            <person name="Buni D."/>
            <person name="Schumann P."/>
            <person name="Toth E."/>
        </authorList>
    </citation>
    <scope>NUCLEOTIDE SEQUENCE</scope>
    <source>
        <strain evidence="1">RG-N-1a</strain>
    </source>
</reference>
<accession>A0A8X8GZ09</accession>
<proteinExistence type="predicted"/>
<dbReference type="RefSeq" id="WP_152824133.1">
    <property type="nucleotide sequence ID" value="NZ_WHUT02000002.1"/>
</dbReference>